<gene>
    <name evidence="3" type="ORF">FHW36_103182</name>
</gene>
<dbReference type="Gene3D" id="3.40.605.10">
    <property type="entry name" value="Aldehyde Dehydrogenase, Chain A, domain 1"/>
    <property type="match status" value="1"/>
</dbReference>
<dbReference type="InterPro" id="IPR016161">
    <property type="entry name" value="Ald_DH/histidinol_DH"/>
</dbReference>
<keyword evidence="4" id="KW-1185">Reference proteome</keyword>
<dbReference type="InterPro" id="IPR015590">
    <property type="entry name" value="Aldehyde_DH_dom"/>
</dbReference>
<accession>A0A561PTH5</accession>
<sequence>MSRTMLTGLQLIGTSFSGEGDHTFRAFDPVQQQWLPTEFREATAGEMDAALTLAAKAFPHYKKLPATRRAAFLQAIAAEIMALGDELIQVAAAESGLPVARLQGERDRTTGQLQLFADTITEGSWVNARINTQPDIRQLQIPIGVIGIFGASNFPLAFSVAGGDTTAALAAGCTVVFKAHPAHPHTSHLVATAIRKAALNTQMPEGVFSMLHGTSHETGQYLAAHPLLSAIAFTGSFRGGKALYETATRRTTPIPVYAEMGSVNPVFFLPGILQEKGAELAQQFLQSVTQGVGQFCTNPGMFITAKDDASTFVQALQQGIATAAGGYMLTPGILEAYTSGVEQLTRQGALVLGKAPANPHQGSPCLLQVSVAQALENPTLCHEVFGPSSLHIQATNMEELYLLAQRLEGQLTVTIHGTETELAAHAPLIDILREKAGRIIINGFPTGVAVNHAMVHGGPWPATTPAAGTSVGTAAIYRFCRPVCFQGFPASLLPPELQDSNPLGIWRLVDGHFSNT</sequence>
<organism evidence="3 4">
    <name type="scientific">Chitinophaga polysaccharea</name>
    <dbReference type="NCBI Taxonomy" id="1293035"/>
    <lineage>
        <taxon>Bacteria</taxon>
        <taxon>Pseudomonadati</taxon>
        <taxon>Bacteroidota</taxon>
        <taxon>Chitinophagia</taxon>
        <taxon>Chitinophagales</taxon>
        <taxon>Chitinophagaceae</taxon>
        <taxon>Chitinophaga</taxon>
    </lineage>
</organism>
<evidence type="ECO:0000313" key="3">
    <source>
        <dbReference type="EMBL" id="TWF41378.1"/>
    </source>
</evidence>
<name>A0A561PTH5_9BACT</name>
<dbReference type="RefSeq" id="WP_145668890.1">
    <property type="nucleotide sequence ID" value="NZ_VIWO01000003.1"/>
</dbReference>
<evidence type="ECO:0000256" key="1">
    <source>
        <dbReference type="ARBA" id="ARBA00023002"/>
    </source>
</evidence>
<dbReference type="Pfam" id="PF00171">
    <property type="entry name" value="Aldedh"/>
    <property type="match status" value="1"/>
</dbReference>
<dbReference type="OrthoDB" id="9770537at2"/>
<dbReference type="InterPro" id="IPR016163">
    <property type="entry name" value="Ald_DH_C"/>
</dbReference>
<comment type="caution">
    <text evidence="3">The sequence shown here is derived from an EMBL/GenBank/DDBJ whole genome shotgun (WGS) entry which is preliminary data.</text>
</comment>
<dbReference type="InterPro" id="IPR016162">
    <property type="entry name" value="Ald_DH_N"/>
</dbReference>
<dbReference type="GO" id="GO:0016620">
    <property type="term" value="F:oxidoreductase activity, acting on the aldehyde or oxo group of donors, NAD or NADP as acceptor"/>
    <property type="evidence" value="ECO:0007669"/>
    <property type="project" value="InterPro"/>
</dbReference>
<protein>
    <submittedName>
        <fullName evidence="3">NADP-dependent aldehyde dehydrogenase</fullName>
    </submittedName>
</protein>
<dbReference type="InterPro" id="IPR044151">
    <property type="entry name" value="ALDH_KGSADH"/>
</dbReference>
<reference evidence="3 4" key="1">
    <citation type="submission" date="2019-06" db="EMBL/GenBank/DDBJ databases">
        <title>Sorghum-associated microbial communities from plants grown in Nebraska, USA.</title>
        <authorList>
            <person name="Schachtman D."/>
        </authorList>
    </citation>
    <scope>NUCLEOTIDE SEQUENCE [LARGE SCALE GENOMIC DNA]</scope>
    <source>
        <strain evidence="3 4">1209</strain>
    </source>
</reference>
<evidence type="ECO:0000259" key="2">
    <source>
        <dbReference type="Pfam" id="PF00171"/>
    </source>
</evidence>
<dbReference type="PANTHER" id="PTHR43353:SF3">
    <property type="entry name" value="ALDEHYDE DEHYDROGENASE-RELATED"/>
    <property type="match status" value="1"/>
</dbReference>
<dbReference type="Proteomes" id="UP000320811">
    <property type="component" value="Unassembled WGS sequence"/>
</dbReference>
<feature type="domain" description="Aldehyde dehydrogenase" evidence="2">
    <location>
        <begin position="22"/>
        <end position="458"/>
    </location>
</feature>
<dbReference type="InterPro" id="IPR050740">
    <property type="entry name" value="Aldehyde_DH_Superfamily"/>
</dbReference>
<dbReference type="Gene3D" id="3.40.309.10">
    <property type="entry name" value="Aldehyde Dehydrogenase, Chain A, domain 2"/>
    <property type="match status" value="1"/>
</dbReference>
<dbReference type="AlphaFoldDB" id="A0A561PTH5"/>
<dbReference type="PANTHER" id="PTHR43353">
    <property type="entry name" value="SUCCINATE-SEMIALDEHYDE DEHYDROGENASE, MITOCHONDRIAL"/>
    <property type="match status" value="1"/>
</dbReference>
<dbReference type="SUPFAM" id="SSF53720">
    <property type="entry name" value="ALDH-like"/>
    <property type="match status" value="1"/>
</dbReference>
<proteinExistence type="predicted"/>
<dbReference type="CDD" id="cd07129">
    <property type="entry name" value="ALDH_KGSADH"/>
    <property type="match status" value="1"/>
</dbReference>
<evidence type="ECO:0000313" key="4">
    <source>
        <dbReference type="Proteomes" id="UP000320811"/>
    </source>
</evidence>
<keyword evidence="1" id="KW-0560">Oxidoreductase</keyword>
<dbReference type="EMBL" id="VIWO01000003">
    <property type="protein sequence ID" value="TWF41378.1"/>
    <property type="molecule type" value="Genomic_DNA"/>
</dbReference>